<accession>A0A1G7QS21</accession>
<sequence>MTAKTKILLNLLVAAACYVPAKAQQSPIYSQYMMNGVVINPAYASTDESASLTVVGRNQWVGVDGAPKTATMSFYTPLNQKGTSIGFSAMRESITVQTRTDYNLLAAQKISLNETFQLALGLQAGMSQYNEKNSELTTTDPTFASNLSYWKTQVGFGFALFSENFYLGLSAPAFKSFDLGNSVNKVKTISHYYMQAAYAARVNDDVLVKPSILLRQAKGSGLQYDINTSVLLKEVVWLGASYRSEKTVTGLVQVRLGTYFQIGYSYDTPMSSNLKGAQTVSHELMLNLRFGWSPDHEILPRVF</sequence>
<dbReference type="InterPro" id="IPR019861">
    <property type="entry name" value="PorP/SprF_Bacteroidetes"/>
</dbReference>
<evidence type="ECO:0000313" key="3">
    <source>
        <dbReference type="Proteomes" id="UP000199045"/>
    </source>
</evidence>
<feature type="chain" id="PRO_5011489390" evidence="1">
    <location>
        <begin position="24"/>
        <end position="303"/>
    </location>
</feature>
<dbReference type="Pfam" id="PF11751">
    <property type="entry name" value="PorP_SprF"/>
    <property type="match status" value="1"/>
</dbReference>
<reference evidence="2 3" key="1">
    <citation type="submission" date="2016-10" db="EMBL/GenBank/DDBJ databases">
        <authorList>
            <person name="de Groot N.N."/>
        </authorList>
    </citation>
    <scope>NUCLEOTIDE SEQUENCE [LARGE SCALE GENOMIC DNA]</scope>
    <source>
        <strain evidence="2 3">DSM 527</strain>
    </source>
</reference>
<name>A0A1G7QS21_CHIFI</name>
<gene>
    <name evidence="2" type="ORF">SAMN04488121_103171</name>
</gene>
<organism evidence="2 3">
    <name type="scientific">Chitinophaga filiformis</name>
    <name type="common">Myxococcus filiformis</name>
    <name type="synonym">Flexibacter filiformis</name>
    <dbReference type="NCBI Taxonomy" id="104663"/>
    <lineage>
        <taxon>Bacteria</taxon>
        <taxon>Pseudomonadati</taxon>
        <taxon>Bacteroidota</taxon>
        <taxon>Chitinophagia</taxon>
        <taxon>Chitinophagales</taxon>
        <taxon>Chitinophagaceae</taxon>
        <taxon>Chitinophaga</taxon>
    </lineage>
</organism>
<dbReference type="EMBL" id="FNBN01000003">
    <property type="protein sequence ID" value="SDG01326.1"/>
    <property type="molecule type" value="Genomic_DNA"/>
</dbReference>
<dbReference type="RefSeq" id="WP_089832508.1">
    <property type="nucleotide sequence ID" value="NZ_FNBN01000003.1"/>
</dbReference>
<evidence type="ECO:0000313" key="2">
    <source>
        <dbReference type="EMBL" id="SDG01326.1"/>
    </source>
</evidence>
<protein>
    <submittedName>
        <fullName evidence="2">Type IX secretion system membrane protein, PorP/SprF family</fullName>
    </submittedName>
</protein>
<dbReference type="STRING" id="104663.SAMN04488121_103171"/>
<dbReference type="AlphaFoldDB" id="A0A1G7QS21"/>
<keyword evidence="1" id="KW-0732">Signal</keyword>
<feature type="signal peptide" evidence="1">
    <location>
        <begin position="1"/>
        <end position="23"/>
    </location>
</feature>
<dbReference type="OrthoDB" id="626665at2"/>
<dbReference type="PROSITE" id="PS51257">
    <property type="entry name" value="PROKAR_LIPOPROTEIN"/>
    <property type="match status" value="1"/>
</dbReference>
<dbReference type="Proteomes" id="UP000199045">
    <property type="component" value="Unassembled WGS sequence"/>
</dbReference>
<dbReference type="NCBIfam" id="TIGR03519">
    <property type="entry name" value="T9SS_PorP_fam"/>
    <property type="match status" value="1"/>
</dbReference>
<evidence type="ECO:0000256" key="1">
    <source>
        <dbReference type="SAM" id="SignalP"/>
    </source>
</evidence>
<proteinExistence type="predicted"/>